<name>A0A1Y2DEJ7_9BASI</name>
<sequence>MAPSFPFHLPYTELNLRDRPDLYRIGKGEQGVLSVEPYKSELLPLWRFKNPEVATDSSAALREKFNEYKDDGDFVGCDMTRKFMQMGYTRARRYANHKGGKKYETVNGKKTLIPRLEIADQEPDKVRAAEIFAEQLELLNADKTYIRLREKHKIEHEGKELDLSGIEVVGGVPAERGGEAKGEVGKRKKKAAVKK</sequence>
<gene>
    <name evidence="2" type="ORF">BCR35DRAFT_210100</name>
</gene>
<feature type="region of interest" description="Disordered" evidence="1">
    <location>
        <begin position="174"/>
        <end position="195"/>
    </location>
</feature>
<proteinExistence type="predicted"/>
<evidence type="ECO:0000256" key="1">
    <source>
        <dbReference type="SAM" id="MobiDB-lite"/>
    </source>
</evidence>
<keyword evidence="3" id="KW-1185">Reference proteome</keyword>
<feature type="compositionally biased region" description="Basic and acidic residues" evidence="1">
    <location>
        <begin position="176"/>
        <end position="185"/>
    </location>
</feature>
<dbReference type="OrthoDB" id="2589819at2759"/>
<dbReference type="AlphaFoldDB" id="A0A1Y2DEJ7"/>
<dbReference type="InParanoid" id="A0A1Y2DEJ7"/>
<organism evidence="2 3">
    <name type="scientific">Leucosporidium creatinivorum</name>
    <dbReference type="NCBI Taxonomy" id="106004"/>
    <lineage>
        <taxon>Eukaryota</taxon>
        <taxon>Fungi</taxon>
        <taxon>Dikarya</taxon>
        <taxon>Basidiomycota</taxon>
        <taxon>Pucciniomycotina</taxon>
        <taxon>Microbotryomycetes</taxon>
        <taxon>Leucosporidiales</taxon>
        <taxon>Leucosporidium</taxon>
    </lineage>
</organism>
<feature type="compositionally biased region" description="Basic residues" evidence="1">
    <location>
        <begin position="186"/>
        <end position="195"/>
    </location>
</feature>
<dbReference type="Proteomes" id="UP000193467">
    <property type="component" value="Unassembled WGS sequence"/>
</dbReference>
<accession>A0A1Y2DEJ7</accession>
<dbReference type="EMBL" id="MCGR01000081">
    <property type="protein sequence ID" value="ORY57698.1"/>
    <property type="molecule type" value="Genomic_DNA"/>
</dbReference>
<reference evidence="2 3" key="1">
    <citation type="submission" date="2016-07" db="EMBL/GenBank/DDBJ databases">
        <title>Pervasive Adenine N6-methylation of Active Genes in Fungi.</title>
        <authorList>
            <consortium name="DOE Joint Genome Institute"/>
            <person name="Mondo S.J."/>
            <person name="Dannebaum R.O."/>
            <person name="Kuo R.C."/>
            <person name="Labutti K."/>
            <person name="Haridas S."/>
            <person name="Kuo A."/>
            <person name="Salamov A."/>
            <person name="Ahrendt S.R."/>
            <person name="Lipzen A."/>
            <person name="Sullivan W."/>
            <person name="Andreopoulos W.B."/>
            <person name="Clum A."/>
            <person name="Lindquist E."/>
            <person name="Daum C."/>
            <person name="Ramamoorthy G.K."/>
            <person name="Gryganskyi A."/>
            <person name="Culley D."/>
            <person name="Magnuson J.K."/>
            <person name="James T.Y."/>
            <person name="O'Malley M.A."/>
            <person name="Stajich J.E."/>
            <person name="Spatafora J.W."/>
            <person name="Visel A."/>
            <person name="Grigoriev I.V."/>
        </authorList>
    </citation>
    <scope>NUCLEOTIDE SEQUENCE [LARGE SCALE GENOMIC DNA]</scope>
    <source>
        <strain evidence="2 3">62-1032</strain>
    </source>
</reference>
<protein>
    <submittedName>
        <fullName evidence="2">Uncharacterized protein</fullName>
    </submittedName>
</protein>
<comment type="caution">
    <text evidence="2">The sequence shown here is derived from an EMBL/GenBank/DDBJ whole genome shotgun (WGS) entry which is preliminary data.</text>
</comment>
<dbReference type="InterPro" id="IPR025494">
    <property type="entry name" value="DUF4385"/>
</dbReference>
<evidence type="ECO:0000313" key="2">
    <source>
        <dbReference type="EMBL" id="ORY57698.1"/>
    </source>
</evidence>
<dbReference type="Pfam" id="PF14328">
    <property type="entry name" value="DUF4385"/>
    <property type="match status" value="1"/>
</dbReference>
<evidence type="ECO:0000313" key="3">
    <source>
        <dbReference type="Proteomes" id="UP000193467"/>
    </source>
</evidence>